<keyword evidence="3" id="KW-1185">Reference proteome</keyword>
<dbReference type="OrthoDB" id="10015935at2"/>
<dbReference type="PATRIC" id="fig|1581420.6.peg.2828"/>
<dbReference type="EMBL" id="LBHB01000006">
    <property type="protein sequence ID" value="KLE31241.1"/>
    <property type="molecule type" value="Genomic_DNA"/>
</dbReference>
<protein>
    <submittedName>
        <fullName evidence="2">Uncharacterized protein</fullName>
    </submittedName>
</protein>
<accession>A0A0G9MKI4</accession>
<organism evidence="2 3">
    <name type="scientific">Aurantiacibacter luteus</name>
    <dbReference type="NCBI Taxonomy" id="1581420"/>
    <lineage>
        <taxon>Bacteria</taxon>
        <taxon>Pseudomonadati</taxon>
        <taxon>Pseudomonadota</taxon>
        <taxon>Alphaproteobacteria</taxon>
        <taxon>Sphingomonadales</taxon>
        <taxon>Erythrobacteraceae</taxon>
        <taxon>Aurantiacibacter</taxon>
    </lineage>
</organism>
<feature type="region of interest" description="Disordered" evidence="1">
    <location>
        <begin position="52"/>
        <end position="81"/>
    </location>
</feature>
<gene>
    <name evidence="2" type="ORF">AAW00_13825</name>
</gene>
<dbReference type="AlphaFoldDB" id="A0A0G9MKI4"/>
<dbReference type="RefSeq" id="WP_047005045.1">
    <property type="nucleotide sequence ID" value="NZ_LBHB01000006.1"/>
</dbReference>
<dbReference type="Proteomes" id="UP000053464">
    <property type="component" value="Unassembled WGS sequence"/>
</dbReference>
<evidence type="ECO:0000313" key="2">
    <source>
        <dbReference type="EMBL" id="KLE31241.1"/>
    </source>
</evidence>
<reference evidence="2 3" key="1">
    <citation type="submission" date="2015-04" db="EMBL/GenBank/DDBJ databases">
        <title>The draft genome sequence of Erythrobacter luteus KA37.</title>
        <authorList>
            <person name="Zhuang L."/>
            <person name="Liu Y."/>
            <person name="Shao Z."/>
        </authorList>
    </citation>
    <scope>NUCLEOTIDE SEQUENCE [LARGE SCALE GENOMIC DNA]</scope>
    <source>
        <strain evidence="2 3">KA37</strain>
    </source>
</reference>
<evidence type="ECO:0000313" key="3">
    <source>
        <dbReference type="Proteomes" id="UP000053464"/>
    </source>
</evidence>
<comment type="caution">
    <text evidence="2">The sequence shown here is derived from an EMBL/GenBank/DDBJ whole genome shotgun (WGS) entry which is preliminary data.</text>
</comment>
<dbReference type="STRING" id="1581420.AAW00_13825"/>
<name>A0A0G9MKI4_9SPHN</name>
<proteinExistence type="predicted"/>
<sequence>MAAIPVTAFAQDAAETGAVLSGSRGTGAAARSVGNATRGALGGAADAIAATNARRGGAASPRRTGRGGQGTPGGAAATRTEPVGYTIAGNIDVLDRFDVPTWRLGNGRILRISGELIPAPGTACISATCQDLR</sequence>
<evidence type="ECO:0000256" key="1">
    <source>
        <dbReference type="SAM" id="MobiDB-lite"/>
    </source>
</evidence>